<dbReference type="Proteomes" id="UP001165074">
    <property type="component" value="Unassembled WGS sequence"/>
</dbReference>
<evidence type="ECO:0000256" key="7">
    <source>
        <dbReference type="ARBA" id="ARBA00022638"/>
    </source>
</evidence>
<dbReference type="GO" id="GO:0042742">
    <property type="term" value="P:defense response to bacterium"/>
    <property type="evidence" value="ECO:0007669"/>
    <property type="project" value="UniProtKB-KW"/>
</dbReference>
<dbReference type="GO" id="GO:0005576">
    <property type="term" value="C:extracellular region"/>
    <property type="evidence" value="ECO:0007669"/>
    <property type="project" value="UniProtKB-SubCell"/>
</dbReference>
<dbReference type="AlphaFoldDB" id="A0A9W6S860"/>
<dbReference type="SMART" id="SM00641">
    <property type="entry name" value="Glyco_25"/>
    <property type="match status" value="1"/>
</dbReference>
<dbReference type="InterPro" id="IPR018077">
    <property type="entry name" value="Glyco_hydro_fam25_subgr"/>
</dbReference>
<dbReference type="GO" id="GO:0003796">
    <property type="term" value="F:lysozyme activity"/>
    <property type="evidence" value="ECO:0007669"/>
    <property type="project" value="UniProtKB-EC"/>
</dbReference>
<dbReference type="GO" id="GO:0009253">
    <property type="term" value="P:peptidoglycan catabolic process"/>
    <property type="evidence" value="ECO:0007669"/>
    <property type="project" value="InterPro"/>
</dbReference>
<gene>
    <name evidence="13" type="ORF">Airi02_067770</name>
</gene>
<reference evidence="13" key="1">
    <citation type="submission" date="2023-03" db="EMBL/GenBank/DDBJ databases">
        <title>Actinoallomurus iriomotensis NBRC 103684.</title>
        <authorList>
            <person name="Ichikawa N."/>
            <person name="Sato H."/>
            <person name="Tonouchi N."/>
        </authorList>
    </citation>
    <scope>NUCLEOTIDE SEQUENCE</scope>
    <source>
        <strain evidence="13">NBRC 103684</strain>
    </source>
</reference>
<keyword evidence="9" id="KW-1015">Disulfide bond</keyword>
<evidence type="ECO:0000256" key="8">
    <source>
        <dbReference type="ARBA" id="ARBA00022801"/>
    </source>
</evidence>
<dbReference type="EC" id="3.2.1.17" evidence="4"/>
<keyword evidence="10" id="KW-0326">Glycosidase</keyword>
<accession>A0A9W6S860</accession>
<dbReference type="InterPro" id="IPR002053">
    <property type="entry name" value="Glyco_hydro_25"/>
</dbReference>
<dbReference type="FunFam" id="3.20.20.80:FF:000060">
    <property type="entry name" value="Lysozyme M1"/>
    <property type="match status" value="1"/>
</dbReference>
<evidence type="ECO:0000256" key="3">
    <source>
        <dbReference type="ARBA" id="ARBA00010646"/>
    </source>
</evidence>
<dbReference type="RefSeq" id="WP_285578746.1">
    <property type="nucleotide sequence ID" value="NZ_BSTK01000011.1"/>
</dbReference>
<comment type="subcellular location">
    <subcellularLocation>
        <location evidence="2">Secreted</location>
    </subcellularLocation>
</comment>
<dbReference type="PANTHER" id="PTHR34135">
    <property type="entry name" value="LYSOZYME"/>
    <property type="match status" value="1"/>
</dbReference>
<dbReference type="InterPro" id="IPR017853">
    <property type="entry name" value="GH"/>
</dbReference>
<keyword evidence="14" id="KW-1185">Reference proteome</keyword>
<dbReference type="GO" id="GO:0016052">
    <property type="term" value="P:carbohydrate catabolic process"/>
    <property type="evidence" value="ECO:0007669"/>
    <property type="project" value="TreeGrafter"/>
</dbReference>
<evidence type="ECO:0000256" key="12">
    <source>
        <dbReference type="SAM" id="SignalP"/>
    </source>
</evidence>
<keyword evidence="12" id="KW-0732">Signal</keyword>
<comment type="function">
    <text evidence="11">This enzyme has both lysozyme (acetylmuramidase) and diacetylmuramidase activities.</text>
</comment>
<dbReference type="PANTHER" id="PTHR34135:SF2">
    <property type="entry name" value="LYSOZYME"/>
    <property type="match status" value="1"/>
</dbReference>
<protein>
    <recommendedName>
        <fullName evidence="4">lysozyme</fullName>
        <ecNumber evidence="4">3.2.1.17</ecNumber>
    </recommendedName>
</protein>
<sequence>MRHLRGFALVLLCAGLTACSAGPSARRDADPVSAPQDSGVRPAAVPKGLILGVDVSAYQPHVDWTTVRSSGAKFAYIKATEGVKYKSSTFAAQYAGALNAGLAHGAYHYATPNTSSGTKQADYFVANGGGGKADGHTLPGVLDIEDNPYGKDKCYGLTHAKMNTWISDFLHEYRARTGRHALINTFRAWWITCTGNAGAKPGSAFGATYPLWVNDHKATPSNVPIPSAWRSYTVWQWTDKGKYGDEDYIRSSSVLAGLLAK</sequence>
<dbReference type="Pfam" id="PF01183">
    <property type="entry name" value="Glyco_hydro_25"/>
    <property type="match status" value="1"/>
</dbReference>
<evidence type="ECO:0000313" key="14">
    <source>
        <dbReference type="Proteomes" id="UP001165074"/>
    </source>
</evidence>
<dbReference type="SUPFAM" id="SSF51445">
    <property type="entry name" value="(Trans)glycosidases"/>
    <property type="match status" value="1"/>
</dbReference>
<evidence type="ECO:0000313" key="13">
    <source>
        <dbReference type="EMBL" id="GLY88848.1"/>
    </source>
</evidence>
<name>A0A9W6S860_9ACTN</name>
<dbReference type="PROSITE" id="PS51257">
    <property type="entry name" value="PROKAR_LIPOPROTEIN"/>
    <property type="match status" value="1"/>
</dbReference>
<evidence type="ECO:0000256" key="4">
    <source>
        <dbReference type="ARBA" id="ARBA00012732"/>
    </source>
</evidence>
<dbReference type="EMBL" id="BSTK01000011">
    <property type="protein sequence ID" value="GLY88848.1"/>
    <property type="molecule type" value="Genomic_DNA"/>
</dbReference>
<evidence type="ECO:0000256" key="1">
    <source>
        <dbReference type="ARBA" id="ARBA00000632"/>
    </source>
</evidence>
<dbReference type="GO" id="GO:0016998">
    <property type="term" value="P:cell wall macromolecule catabolic process"/>
    <property type="evidence" value="ECO:0007669"/>
    <property type="project" value="InterPro"/>
</dbReference>
<keyword evidence="6" id="KW-0929">Antimicrobial</keyword>
<evidence type="ECO:0000256" key="5">
    <source>
        <dbReference type="ARBA" id="ARBA00022525"/>
    </source>
</evidence>
<keyword evidence="5" id="KW-0964">Secreted</keyword>
<feature type="chain" id="PRO_5040724189" description="lysozyme" evidence="12">
    <location>
        <begin position="22"/>
        <end position="261"/>
    </location>
</feature>
<evidence type="ECO:0000256" key="9">
    <source>
        <dbReference type="ARBA" id="ARBA00023157"/>
    </source>
</evidence>
<dbReference type="GO" id="GO:0031640">
    <property type="term" value="P:killing of cells of another organism"/>
    <property type="evidence" value="ECO:0007669"/>
    <property type="project" value="UniProtKB-KW"/>
</dbReference>
<comment type="caution">
    <text evidence="13">The sequence shown here is derived from an EMBL/GenBank/DDBJ whole genome shotgun (WGS) entry which is preliminary data.</text>
</comment>
<feature type="signal peptide" evidence="12">
    <location>
        <begin position="1"/>
        <end position="21"/>
    </location>
</feature>
<evidence type="ECO:0000256" key="2">
    <source>
        <dbReference type="ARBA" id="ARBA00004613"/>
    </source>
</evidence>
<comment type="catalytic activity">
    <reaction evidence="1">
        <text>Hydrolysis of (1-&gt;4)-beta-linkages between N-acetylmuramic acid and N-acetyl-D-glucosamine residues in a peptidoglycan and between N-acetyl-D-glucosamine residues in chitodextrins.</text>
        <dbReference type="EC" id="3.2.1.17"/>
    </reaction>
</comment>
<keyword evidence="7" id="KW-0081">Bacteriolytic enzyme</keyword>
<dbReference type="Gene3D" id="3.20.20.80">
    <property type="entry name" value="Glycosidases"/>
    <property type="match status" value="1"/>
</dbReference>
<proteinExistence type="inferred from homology"/>
<keyword evidence="8" id="KW-0378">Hydrolase</keyword>
<evidence type="ECO:0000256" key="11">
    <source>
        <dbReference type="ARBA" id="ARBA00055588"/>
    </source>
</evidence>
<evidence type="ECO:0000256" key="6">
    <source>
        <dbReference type="ARBA" id="ARBA00022529"/>
    </source>
</evidence>
<comment type="similarity">
    <text evidence="3">Belongs to the glycosyl hydrolase 25 family.</text>
</comment>
<evidence type="ECO:0000256" key="10">
    <source>
        <dbReference type="ARBA" id="ARBA00023295"/>
    </source>
</evidence>
<dbReference type="PROSITE" id="PS51904">
    <property type="entry name" value="GLYCOSYL_HYDROL_F25_2"/>
    <property type="match status" value="1"/>
</dbReference>
<organism evidence="13 14">
    <name type="scientific">Actinoallomurus iriomotensis</name>
    <dbReference type="NCBI Taxonomy" id="478107"/>
    <lineage>
        <taxon>Bacteria</taxon>
        <taxon>Bacillati</taxon>
        <taxon>Actinomycetota</taxon>
        <taxon>Actinomycetes</taxon>
        <taxon>Streptosporangiales</taxon>
        <taxon>Thermomonosporaceae</taxon>
        <taxon>Actinoallomurus</taxon>
    </lineage>
</organism>